<protein>
    <recommendedName>
        <fullName evidence="4">Plastid lipid-associated protein/fibrillin conserved domain-containing protein</fullName>
    </recommendedName>
</protein>
<accession>A0AB34JPQ8</accession>
<proteinExistence type="predicted"/>
<organism evidence="2 3">
    <name type="scientific">Prymnesium parvum</name>
    <name type="common">Toxic golden alga</name>
    <dbReference type="NCBI Taxonomy" id="97485"/>
    <lineage>
        <taxon>Eukaryota</taxon>
        <taxon>Haptista</taxon>
        <taxon>Haptophyta</taxon>
        <taxon>Prymnesiophyceae</taxon>
        <taxon>Prymnesiales</taxon>
        <taxon>Prymnesiaceae</taxon>
        <taxon>Prymnesium</taxon>
    </lineage>
</organism>
<keyword evidence="3" id="KW-1185">Reference proteome</keyword>
<reference evidence="2 3" key="1">
    <citation type="journal article" date="2024" name="Science">
        <title>Giant polyketide synthase enzymes in the biosynthesis of giant marine polyether toxins.</title>
        <authorList>
            <person name="Fallon T.R."/>
            <person name="Shende V.V."/>
            <person name="Wierzbicki I.H."/>
            <person name="Pendleton A.L."/>
            <person name="Watervoot N.F."/>
            <person name="Auber R.P."/>
            <person name="Gonzalez D.J."/>
            <person name="Wisecaver J.H."/>
            <person name="Moore B.S."/>
        </authorList>
    </citation>
    <scope>NUCLEOTIDE SEQUENCE [LARGE SCALE GENOMIC DNA]</scope>
    <source>
        <strain evidence="2 3">12B1</strain>
    </source>
</reference>
<feature type="chain" id="PRO_5044217567" description="Plastid lipid-associated protein/fibrillin conserved domain-containing protein" evidence="1">
    <location>
        <begin position="19"/>
        <end position="237"/>
    </location>
</feature>
<feature type="signal peptide" evidence="1">
    <location>
        <begin position="1"/>
        <end position="18"/>
    </location>
</feature>
<sequence length="237" mass="25507">MRFLLALSLAFPLPPVLPLSIAPSARSRLELRDELLRLLPPPSSPLVSPSISPLVEALERHATPPATSPFLLLGLEGEWTHRLHAPPPDAPPPPRAAGLVRLDSVTQTFSEGLVRTTAAFHVPSLPSPSASASPASPSPPHALSGVLAVEAEVFPTTRPDMLHLRSRGHTLSLDRSPPEGFDLPRMMGELVHSLGVEFRAEAGVVLGVQITYLDERLRVSRCTTRDLAGFCTVHTRI</sequence>
<evidence type="ECO:0000313" key="2">
    <source>
        <dbReference type="EMBL" id="KAL1523415.1"/>
    </source>
</evidence>
<comment type="caution">
    <text evidence="2">The sequence shown here is derived from an EMBL/GenBank/DDBJ whole genome shotgun (WGS) entry which is preliminary data.</text>
</comment>
<keyword evidence="1" id="KW-0732">Signal</keyword>
<gene>
    <name evidence="2" type="ORF">AB1Y20_018355</name>
</gene>
<dbReference type="EMBL" id="JBGBPQ010000006">
    <property type="protein sequence ID" value="KAL1523415.1"/>
    <property type="molecule type" value="Genomic_DNA"/>
</dbReference>
<evidence type="ECO:0008006" key="4">
    <source>
        <dbReference type="Google" id="ProtNLM"/>
    </source>
</evidence>
<evidence type="ECO:0000256" key="1">
    <source>
        <dbReference type="SAM" id="SignalP"/>
    </source>
</evidence>
<name>A0AB34JPQ8_PRYPA</name>
<dbReference type="AlphaFoldDB" id="A0AB34JPQ8"/>
<evidence type="ECO:0000313" key="3">
    <source>
        <dbReference type="Proteomes" id="UP001515480"/>
    </source>
</evidence>
<dbReference type="Proteomes" id="UP001515480">
    <property type="component" value="Unassembled WGS sequence"/>
</dbReference>